<feature type="compositionally biased region" description="Low complexity" evidence="1">
    <location>
        <begin position="38"/>
        <end position="51"/>
    </location>
</feature>
<evidence type="ECO:0000313" key="4">
    <source>
        <dbReference type="Proteomes" id="UP000655208"/>
    </source>
</evidence>
<organism evidence="3 4">
    <name type="scientific">Nakamurella endophytica</name>
    <dbReference type="NCBI Taxonomy" id="1748367"/>
    <lineage>
        <taxon>Bacteria</taxon>
        <taxon>Bacillati</taxon>
        <taxon>Actinomycetota</taxon>
        <taxon>Actinomycetes</taxon>
        <taxon>Nakamurellales</taxon>
        <taxon>Nakamurellaceae</taxon>
        <taxon>Nakamurella</taxon>
    </lineage>
</organism>
<name>A0A917WM68_9ACTN</name>
<dbReference type="Pfam" id="PF00583">
    <property type="entry name" value="Acetyltransf_1"/>
    <property type="match status" value="1"/>
</dbReference>
<proteinExistence type="predicted"/>
<gene>
    <name evidence="3" type="ORF">GCM10011594_37080</name>
</gene>
<evidence type="ECO:0000259" key="2">
    <source>
        <dbReference type="PROSITE" id="PS51186"/>
    </source>
</evidence>
<evidence type="ECO:0000256" key="1">
    <source>
        <dbReference type="SAM" id="MobiDB-lite"/>
    </source>
</evidence>
<dbReference type="GO" id="GO:0016747">
    <property type="term" value="F:acyltransferase activity, transferring groups other than amino-acyl groups"/>
    <property type="evidence" value="ECO:0007669"/>
    <property type="project" value="InterPro"/>
</dbReference>
<sequence length="295" mass="31095">MLRSRELRADPAPDPTVPRGAAGGKRPRETGDDDAGDSDGASVVPGVVPGAGRSGGGRWRLPGSAGDAGRRRDGLPVNPSGHPPLTAAEVTVVPADQASWADILAVLCRSDAGRCLCQRFKVPGWIWRDTTLAERTAALREQTGCDRGGPGPTSGLVGYVDGEPAGWVAVEPRTAYPKLRSSRIPWAGRDTDPDDDGVWAVTCLVVRTGHRGRGLTYVLARAAADHARAHGARAVEAYGMVTRPGRPVTWGELHVGARQVFEEAGFREVTHPTPRRVVLRMDFGAGRGGSPVVGC</sequence>
<dbReference type="Proteomes" id="UP000655208">
    <property type="component" value="Unassembled WGS sequence"/>
</dbReference>
<feature type="domain" description="N-acetyltransferase" evidence="2">
    <location>
        <begin position="90"/>
        <end position="286"/>
    </location>
</feature>
<dbReference type="EMBL" id="BMNA01000012">
    <property type="protein sequence ID" value="GGM13766.1"/>
    <property type="molecule type" value="Genomic_DNA"/>
</dbReference>
<dbReference type="PROSITE" id="PS51186">
    <property type="entry name" value="GNAT"/>
    <property type="match status" value="1"/>
</dbReference>
<evidence type="ECO:0000313" key="3">
    <source>
        <dbReference type="EMBL" id="GGM13766.1"/>
    </source>
</evidence>
<dbReference type="InterPro" id="IPR016181">
    <property type="entry name" value="Acyl_CoA_acyltransferase"/>
</dbReference>
<feature type="compositionally biased region" description="Basic and acidic residues" evidence="1">
    <location>
        <begin position="1"/>
        <end position="11"/>
    </location>
</feature>
<dbReference type="SUPFAM" id="SSF55729">
    <property type="entry name" value="Acyl-CoA N-acyltransferases (Nat)"/>
    <property type="match status" value="1"/>
</dbReference>
<accession>A0A917WM68</accession>
<reference evidence="3" key="1">
    <citation type="journal article" date="2014" name="Int. J. Syst. Evol. Microbiol.">
        <title>Complete genome sequence of Corynebacterium casei LMG S-19264T (=DSM 44701T), isolated from a smear-ripened cheese.</title>
        <authorList>
            <consortium name="US DOE Joint Genome Institute (JGI-PGF)"/>
            <person name="Walter F."/>
            <person name="Albersmeier A."/>
            <person name="Kalinowski J."/>
            <person name="Ruckert C."/>
        </authorList>
    </citation>
    <scope>NUCLEOTIDE SEQUENCE</scope>
    <source>
        <strain evidence="3">CGMCC 4.7308</strain>
    </source>
</reference>
<dbReference type="InterPro" id="IPR000182">
    <property type="entry name" value="GNAT_dom"/>
</dbReference>
<comment type="caution">
    <text evidence="3">The sequence shown here is derived from an EMBL/GenBank/DDBJ whole genome shotgun (WGS) entry which is preliminary data.</text>
</comment>
<protein>
    <recommendedName>
        <fullName evidence="2">N-acetyltransferase domain-containing protein</fullName>
    </recommendedName>
</protein>
<dbReference type="AlphaFoldDB" id="A0A917WM68"/>
<feature type="region of interest" description="Disordered" evidence="1">
    <location>
        <begin position="1"/>
        <end position="83"/>
    </location>
</feature>
<dbReference type="Gene3D" id="3.40.630.30">
    <property type="match status" value="1"/>
</dbReference>
<reference evidence="3" key="2">
    <citation type="submission" date="2020-09" db="EMBL/GenBank/DDBJ databases">
        <authorList>
            <person name="Sun Q."/>
            <person name="Zhou Y."/>
        </authorList>
    </citation>
    <scope>NUCLEOTIDE SEQUENCE</scope>
    <source>
        <strain evidence="3">CGMCC 4.7308</strain>
    </source>
</reference>
<keyword evidence="4" id="KW-1185">Reference proteome</keyword>